<accession>A0A7R7IF55</accession>
<dbReference type="Proteomes" id="UP000595897">
    <property type="component" value="Chromosome"/>
</dbReference>
<feature type="region of interest" description="Disordered" evidence="1">
    <location>
        <begin position="273"/>
        <end position="305"/>
    </location>
</feature>
<evidence type="ECO:0008006" key="5">
    <source>
        <dbReference type="Google" id="ProtNLM"/>
    </source>
</evidence>
<dbReference type="CDD" id="cd11614">
    <property type="entry name" value="SAF_CpaB_FlgA_like"/>
    <property type="match status" value="1"/>
</dbReference>
<keyword evidence="2" id="KW-1133">Transmembrane helix</keyword>
<evidence type="ECO:0000313" key="4">
    <source>
        <dbReference type="Proteomes" id="UP000595897"/>
    </source>
</evidence>
<evidence type="ECO:0000313" key="3">
    <source>
        <dbReference type="EMBL" id="BCN32824.1"/>
    </source>
</evidence>
<organism evidence="3 4">
    <name type="scientific">Anaeromicropila herbilytica</name>
    <dbReference type="NCBI Taxonomy" id="2785025"/>
    <lineage>
        <taxon>Bacteria</taxon>
        <taxon>Bacillati</taxon>
        <taxon>Bacillota</taxon>
        <taxon>Clostridia</taxon>
        <taxon>Lachnospirales</taxon>
        <taxon>Lachnospiraceae</taxon>
        <taxon>Anaeromicropila</taxon>
    </lineage>
</organism>
<keyword evidence="4" id="KW-1185">Reference proteome</keyword>
<sequence>MSIIRQRKKHLIKASLLGGIVVLIPFVVLVIYLLLLLQSSNHKLQMHQRKENERSICYSLRKDMDANQIITRTDIKEVSVLLPDKSKKCITMNEILGKRAKLSLSKNTLVTDDLIYEGSILEDDLRLHNYNFIKFQDKIKIGDFIDIRISFPNGADFILLSKKKVIDFSNYNVEQKTSNSLWMEVSEEEILRLSSAVVDSYHIDGCQIYAILYVEDTQEASTVTYPTNRVVQDLMKKDPNILRKATNVLESNLRKELELERLYNKVGYNKTGDGNENGDVLESNYNDTDSQALEENKENGIEFID</sequence>
<feature type="transmembrane region" description="Helical" evidence="2">
    <location>
        <begin position="12"/>
        <end position="37"/>
    </location>
</feature>
<evidence type="ECO:0000256" key="2">
    <source>
        <dbReference type="SAM" id="Phobius"/>
    </source>
</evidence>
<dbReference type="EMBL" id="AP024169">
    <property type="protein sequence ID" value="BCN32824.1"/>
    <property type="molecule type" value="Genomic_DNA"/>
</dbReference>
<protein>
    <recommendedName>
        <fullName evidence="5">SAF domain-containing protein</fullName>
    </recommendedName>
</protein>
<dbReference type="RefSeq" id="WP_271713836.1">
    <property type="nucleotide sequence ID" value="NZ_AP024169.1"/>
</dbReference>
<gene>
    <name evidence="3" type="ORF">bsdtb5_41190</name>
</gene>
<keyword evidence="2" id="KW-0472">Membrane</keyword>
<keyword evidence="2" id="KW-0812">Transmembrane</keyword>
<feature type="compositionally biased region" description="Basic and acidic residues" evidence="1">
    <location>
        <begin position="294"/>
        <end position="305"/>
    </location>
</feature>
<dbReference type="AlphaFoldDB" id="A0A7R7IF55"/>
<feature type="compositionally biased region" description="Polar residues" evidence="1">
    <location>
        <begin position="283"/>
        <end position="293"/>
    </location>
</feature>
<dbReference type="KEGG" id="ahb:bsdtb5_41190"/>
<name>A0A7R7IF55_9FIRM</name>
<reference evidence="3 4" key="1">
    <citation type="submission" date="2020-11" db="EMBL/GenBank/DDBJ databases">
        <title>Draft genome sequencing of a Lachnospiraceae strain isolated from anoxic soil subjected to BSD treatment.</title>
        <authorList>
            <person name="Uek A."/>
            <person name="Tonouchi A."/>
        </authorList>
    </citation>
    <scope>NUCLEOTIDE SEQUENCE [LARGE SCALE GENOMIC DNA]</scope>
    <source>
        <strain evidence="3 4">TB5</strain>
    </source>
</reference>
<proteinExistence type="predicted"/>
<evidence type="ECO:0000256" key="1">
    <source>
        <dbReference type="SAM" id="MobiDB-lite"/>
    </source>
</evidence>